<accession>A0AAE0BWP0</accession>
<keyword evidence="2" id="KW-1185">Reference proteome</keyword>
<dbReference type="Proteomes" id="UP001190700">
    <property type="component" value="Unassembled WGS sequence"/>
</dbReference>
<comment type="caution">
    <text evidence="1">The sequence shown here is derived from an EMBL/GenBank/DDBJ whole genome shotgun (WGS) entry which is preliminary data.</text>
</comment>
<dbReference type="EMBL" id="LGRX02032174">
    <property type="protein sequence ID" value="KAK3244172.1"/>
    <property type="molecule type" value="Genomic_DNA"/>
</dbReference>
<feature type="non-terminal residue" evidence="1">
    <location>
        <position position="142"/>
    </location>
</feature>
<evidence type="ECO:0000313" key="1">
    <source>
        <dbReference type="EMBL" id="KAK3244172.1"/>
    </source>
</evidence>
<reference evidence="1 2" key="1">
    <citation type="journal article" date="2015" name="Genome Biol. Evol.">
        <title>Comparative Genomics of a Bacterivorous Green Alga Reveals Evolutionary Causalities and Consequences of Phago-Mixotrophic Mode of Nutrition.</title>
        <authorList>
            <person name="Burns J.A."/>
            <person name="Paasch A."/>
            <person name="Narechania A."/>
            <person name="Kim E."/>
        </authorList>
    </citation>
    <scope>NUCLEOTIDE SEQUENCE [LARGE SCALE GENOMIC DNA]</scope>
    <source>
        <strain evidence="1 2">PLY_AMNH</strain>
    </source>
</reference>
<evidence type="ECO:0000313" key="2">
    <source>
        <dbReference type="Proteomes" id="UP001190700"/>
    </source>
</evidence>
<dbReference type="AlphaFoldDB" id="A0AAE0BWP0"/>
<organism evidence="1 2">
    <name type="scientific">Cymbomonas tetramitiformis</name>
    <dbReference type="NCBI Taxonomy" id="36881"/>
    <lineage>
        <taxon>Eukaryota</taxon>
        <taxon>Viridiplantae</taxon>
        <taxon>Chlorophyta</taxon>
        <taxon>Pyramimonadophyceae</taxon>
        <taxon>Pyramimonadales</taxon>
        <taxon>Pyramimonadaceae</taxon>
        <taxon>Cymbomonas</taxon>
    </lineage>
</organism>
<protein>
    <submittedName>
        <fullName evidence="1">Uncharacterized protein</fullName>
    </submittedName>
</protein>
<proteinExistence type="predicted"/>
<sequence>MSEERLCNACKRRRSREAFSKTQWDKEKRRCVVCINPDIKSRVGATTRQVEHAALQKEPTRLISTAVPTSRNISYHDPAVLARMDKVGLTQEESAFVREVVTELVKKSYLVRSKSKWRAPSYAAQDPTMGGVPPHLCVVTMG</sequence>
<name>A0AAE0BWP0_9CHLO</name>
<gene>
    <name evidence="1" type="ORF">CYMTET_46205</name>
</gene>